<evidence type="ECO:0000313" key="1">
    <source>
        <dbReference type="EMBL" id="BDU01392.1"/>
    </source>
</evidence>
<evidence type="ECO:0000313" key="2">
    <source>
        <dbReference type="Proteomes" id="UP001317870"/>
    </source>
</evidence>
<dbReference type="Proteomes" id="UP001317870">
    <property type="component" value="Chromosome"/>
</dbReference>
<keyword evidence="2" id="KW-1185">Reference proteome</keyword>
<proteinExistence type="predicted"/>
<accession>A0ABM8D242</accession>
<name>A0ABM8D242_9NOCA</name>
<sequence length="323" mass="33924">MLVTVLSSPRLHRSAGFARSARSGVLLMVLALGLSAFGVGCGDGAESTGEADGTEPLGIGKEVTVPIAAAVATVESAGAEPRSLLRPEYPAGTVQRVTLYTAHHIEQQIDEQPERDFSTPALTIPMTAQTTAEGIDLTLGTVTSPDPTMAKALTKIGGSHAGFDLSDLGAITALRLEPAPDTSNTARAALEQAFYQAVYRSIAFPDEPVGEGAVWTVRQEVSSGVLLDQVTTATLSKRDGDRLTIELHVTQKPKSPVWNLPNNAGTLDIRDYVMQGAGTITVDLGLPLPVAGSITVGGHQAYRDPNSDSTLRQTIDTQVSWAE</sequence>
<protein>
    <submittedName>
        <fullName evidence="1">Uncharacterized protein</fullName>
    </submittedName>
</protein>
<dbReference type="RefSeq" id="WP_281917080.1">
    <property type="nucleotide sequence ID" value="NZ_AP026976.1"/>
</dbReference>
<gene>
    <name evidence="1" type="ORF">IFM12276_44200</name>
</gene>
<dbReference type="EMBL" id="AP026978">
    <property type="protein sequence ID" value="BDU01392.1"/>
    <property type="molecule type" value="Genomic_DNA"/>
</dbReference>
<organism evidence="1 2">
    <name type="scientific">Nocardia sputorum</name>
    <dbReference type="NCBI Taxonomy" id="2984338"/>
    <lineage>
        <taxon>Bacteria</taxon>
        <taxon>Bacillati</taxon>
        <taxon>Actinomycetota</taxon>
        <taxon>Actinomycetes</taxon>
        <taxon>Mycobacteriales</taxon>
        <taxon>Nocardiaceae</taxon>
        <taxon>Nocardia</taxon>
    </lineage>
</organism>
<reference evidence="1 2" key="1">
    <citation type="submission" date="2022-11" db="EMBL/GenBank/DDBJ databases">
        <title>Genome Sequencing of Nocardia sp. ON39_IFM12276 and assembly.</title>
        <authorList>
            <person name="Shimojima M."/>
            <person name="Toyokawa M."/>
            <person name="Uesaka K."/>
        </authorList>
    </citation>
    <scope>NUCLEOTIDE SEQUENCE [LARGE SCALE GENOMIC DNA]</scope>
    <source>
        <strain evidence="1 2">IFM 12276</strain>
    </source>
</reference>